<sequence>MTAEEFKAGVAPLIDDPKIGNGDVWIHFEGRVPEVLLPCVTWLRETYGYEKKVKISLECEKPDRVGLKDVVPLVDLVFYSKIWAEAHYEGERSLKDSDVPARTFLDTQLENTHPEAILVCTWGAGRCVAMRRGTNQVRPIIAEAPAWKPSRDYARVIDTVGAGDTFTAGMLYGMFFQKTWSLDQRLRFANELAGRKVYQEGFKGLGEAMRNDNWRALFRMQSPPTML</sequence>
<evidence type="ECO:0000256" key="1">
    <source>
        <dbReference type="ARBA" id="ARBA00022679"/>
    </source>
</evidence>
<evidence type="ECO:0000259" key="3">
    <source>
        <dbReference type="Pfam" id="PF00294"/>
    </source>
</evidence>
<dbReference type="AlphaFoldDB" id="A0A9W8ZND4"/>
<evidence type="ECO:0000256" key="2">
    <source>
        <dbReference type="ARBA" id="ARBA00022777"/>
    </source>
</evidence>
<dbReference type="PANTHER" id="PTHR42774">
    <property type="entry name" value="PHOSPHOTRANSFERASE SYSTEM TRANSPORT PROTEIN"/>
    <property type="match status" value="1"/>
</dbReference>
<organism evidence="4 5">
    <name type="scientific">Didymella pomorum</name>
    <dbReference type="NCBI Taxonomy" id="749634"/>
    <lineage>
        <taxon>Eukaryota</taxon>
        <taxon>Fungi</taxon>
        <taxon>Dikarya</taxon>
        <taxon>Ascomycota</taxon>
        <taxon>Pezizomycotina</taxon>
        <taxon>Dothideomycetes</taxon>
        <taxon>Pleosporomycetidae</taxon>
        <taxon>Pleosporales</taxon>
        <taxon>Pleosporineae</taxon>
        <taxon>Didymellaceae</taxon>
        <taxon>Didymella</taxon>
    </lineage>
</organism>
<feature type="domain" description="Carbohydrate kinase PfkB" evidence="3">
    <location>
        <begin position="154"/>
        <end position="201"/>
    </location>
</feature>
<dbReference type="InterPro" id="IPR002173">
    <property type="entry name" value="Carboh/pur_kinase_PfkB_CS"/>
</dbReference>
<dbReference type="GO" id="GO:0016301">
    <property type="term" value="F:kinase activity"/>
    <property type="evidence" value="ECO:0007669"/>
    <property type="project" value="UniProtKB-KW"/>
</dbReference>
<dbReference type="InterPro" id="IPR011611">
    <property type="entry name" value="PfkB_dom"/>
</dbReference>
<name>A0A9W8ZND4_9PLEO</name>
<dbReference type="SUPFAM" id="SSF53613">
    <property type="entry name" value="Ribokinase-like"/>
    <property type="match status" value="1"/>
</dbReference>
<proteinExistence type="predicted"/>
<keyword evidence="1" id="KW-0808">Transferase</keyword>
<dbReference type="PANTHER" id="PTHR42774:SF3">
    <property type="entry name" value="KETOHEXOKINASE"/>
    <property type="match status" value="1"/>
</dbReference>
<evidence type="ECO:0000313" key="5">
    <source>
        <dbReference type="Proteomes" id="UP001140510"/>
    </source>
</evidence>
<dbReference type="EMBL" id="JAPEVA010000001">
    <property type="protein sequence ID" value="KAJ4413325.1"/>
    <property type="molecule type" value="Genomic_DNA"/>
</dbReference>
<keyword evidence="2" id="KW-0418">Kinase</keyword>
<accession>A0A9W8ZND4</accession>
<protein>
    <recommendedName>
        <fullName evidence="3">Carbohydrate kinase PfkB domain-containing protein</fullName>
    </recommendedName>
</protein>
<dbReference type="PROSITE" id="PS00584">
    <property type="entry name" value="PFKB_KINASES_2"/>
    <property type="match status" value="1"/>
</dbReference>
<comment type="caution">
    <text evidence="4">The sequence shown here is derived from an EMBL/GenBank/DDBJ whole genome shotgun (WGS) entry which is preliminary data.</text>
</comment>
<dbReference type="InterPro" id="IPR052562">
    <property type="entry name" value="Ketohexokinase-related"/>
</dbReference>
<gene>
    <name evidence="4" type="ORF">N0V91_000300</name>
</gene>
<dbReference type="Proteomes" id="UP001140510">
    <property type="component" value="Unassembled WGS sequence"/>
</dbReference>
<dbReference type="Gene3D" id="3.40.1190.20">
    <property type="match status" value="1"/>
</dbReference>
<reference evidence="4" key="1">
    <citation type="submission" date="2022-10" db="EMBL/GenBank/DDBJ databases">
        <title>Tapping the CABI collections for fungal endophytes: first genome assemblies for Collariella, Neodidymelliopsis, Ascochyta clinopodiicola, Didymella pomorum, Didymosphaeria variabile, Neocosmospora piperis and Neocucurbitaria cava.</title>
        <authorList>
            <person name="Hill R."/>
        </authorList>
    </citation>
    <scope>NUCLEOTIDE SEQUENCE</scope>
    <source>
        <strain evidence="4">IMI 355091</strain>
    </source>
</reference>
<keyword evidence="5" id="KW-1185">Reference proteome</keyword>
<evidence type="ECO:0000313" key="4">
    <source>
        <dbReference type="EMBL" id="KAJ4413325.1"/>
    </source>
</evidence>
<dbReference type="Pfam" id="PF00294">
    <property type="entry name" value="PfkB"/>
    <property type="match status" value="1"/>
</dbReference>
<dbReference type="OrthoDB" id="204058at2759"/>
<dbReference type="InterPro" id="IPR029056">
    <property type="entry name" value="Ribokinase-like"/>
</dbReference>